<dbReference type="InterPro" id="IPR005502">
    <property type="entry name" value="Ribosyl_crysJ1"/>
</dbReference>
<dbReference type="PANTHER" id="PTHR16222">
    <property type="entry name" value="ADP-RIBOSYLGLYCOHYDROLASE"/>
    <property type="match status" value="1"/>
</dbReference>
<keyword evidence="4" id="KW-1185">Reference proteome</keyword>
<evidence type="ECO:0000313" key="4">
    <source>
        <dbReference type="Proteomes" id="UP001430193"/>
    </source>
</evidence>
<dbReference type="Pfam" id="PF03747">
    <property type="entry name" value="ADP_ribosyl_GH"/>
    <property type="match status" value="1"/>
</dbReference>
<comment type="caution">
    <text evidence="3">The sequence shown here is derived from an EMBL/GenBank/DDBJ whole genome shotgun (WGS) entry which is preliminary data.</text>
</comment>
<name>A0ABS2KGL3_9GAMM</name>
<dbReference type="Proteomes" id="UP001430193">
    <property type="component" value="Unassembled WGS sequence"/>
</dbReference>
<dbReference type="Gene3D" id="1.10.4080.10">
    <property type="entry name" value="ADP-ribosylation/Crystallin J1"/>
    <property type="match status" value="1"/>
</dbReference>
<evidence type="ECO:0000256" key="1">
    <source>
        <dbReference type="ARBA" id="ARBA00010702"/>
    </source>
</evidence>
<dbReference type="RefSeq" id="WP_204631138.1">
    <property type="nucleotide sequence ID" value="NZ_BSOC01000003.1"/>
</dbReference>
<sequence length="285" mass="31269">MIVDIAIGDAYGAGFEFAPREKIERFNTLMRFVPHETGIAAGHYTDDTQMSIAVCEVLLSGGPASSDEFAEAFVRCYRRDPRQGYAKGLQGLFDQSRDGRHFRSLIRPGSRRNGAAMRSVPLGLLASVAEIDQVSRSQAVVTHDTPEGILSSKVVALMVHYALYQDKAVAELARLVERDTGFRLRGDWHGEVECDAIQTLHAVHTALLNNRSTSGLLRDCVNYGGDVDSVAAIAMGVASVSLDYVDDTPDVLRRGLEAGPYGQPFLLQLDDSLRKRFPRLASRSR</sequence>
<evidence type="ECO:0000313" key="3">
    <source>
        <dbReference type="EMBL" id="MBM7129518.1"/>
    </source>
</evidence>
<accession>A0ABS2KGL3</accession>
<proteinExistence type="inferred from homology"/>
<organism evidence="3 4">
    <name type="scientific">Dyella mobilis</name>
    <dbReference type="NCBI Taxonomy" id="1849582"/>
    <lineage>
        <taxon>Bacteria</taxon>
        <taxon>Pseudomonadati</taxon>
        <taxon>Pseudomonadota</taxon>
        <taxon>Gammaproteobacteria</taxon>
        <taxon>Lysobacterales</taxon>
        <taxon>Rhodanobacteraceae</taxon>
        <taxon>Dyella</taxon>
    </lineage>
</organism>
<dbReference type="SUPFAM" id="SSF101478">
    <property type="entry name" value="ADP-ribosylglycohydrolase"/>
    <property type="match status" value="1"/>
</dbReference>
<dbReference type="EMBL" id="JADIKF010000038">
    <property type="protein sequence ID" value="MBM7129518.1"/>
    <property type="molecule type" value="Genomic_DNA"/>
</dbReference>
<comment type="similarity">
    <text evidence="1">Belongs to the ADP-ribosylglycohydrolase family.</text>
</comment>
<gene>
    <name evidence="3" type="ORF">ISS99_08280</name>
</gene>
<evidence type="ECO:0000256" key="2">
    <source>
        <dbReference type="ARBA" id="ARBA00022801"/>
    </source>
</evidence>
<dbReference type="InterPro" id="IPR036705">
    <property type="entry name" value="Ribosyl_crysJ1_sf"/>
</dbReference>
<dbReference type="PANTHER" id="PTHR16222:SF24">
    <property type="entry name" value="ADP-RIBOSYLHYDROLASE ARH3"/>
    <property type="match status" value="1"/>
</dbReference>
<protein>
    <submittedName>
        <fullName evidence="3">ADP-ribosylglycohydrolase family protein</fullName>
    </submittedName>
</protein>
<keyword evidence="2" id="KW-0378">Hydrolase</keyword>
<dbReference type="InterPro" id="IPR050792">
    <property type="entry name" value="ADP-ribosylglycohydrolase"/>
</dbReference>
<reference evidence="3" key="1">
    <citation type="submission" date="2020-10" db="EMBL/GenBank/DDBJ databases">
        <title>Phylogeny of dyella-like bacteria.</title>
        <authorList>
            <person name="Fu J."/>
        </authorList>
    </citation>
    <scope>NUCLEOTIDE SEQUENCE</scope>
    <source>
        <strain evidence="3">DHON07</strain>
    </source>
</reference>